<dbReference type="GO" id="GO:0015297">
    <property type="term" value="F:antiporter activity"/>
    <property type="evidence" value="ECO:0007669"/>
    <property type="project" value="InterPro"/>
</dbReference>
<evidence type="ECO:0000256" key="4">
    <source>
        <dbReference type="ARBA" id="ARBA00023136"/>
    </source>
</evidence>
<dbReference type="EMBL" id="NIZT01000057">
    <property type="protein sequence ID" value="RBQ22645.1"/>
    <property type="molecule type" value="Genomic_DNA"/>
</dbReference>
<feature type="transmembrane region" description="Helical" evidence="5">
    <location>
        <begin position="362"/>
        <end position="385"/>
    </location>
</feature>
<dbReference type="AlphaFoldDB" id="A0A366M8Y5"/>
<sequence length="407" mass="43436">MVLSIGMVIILGILCTKLLTRMKIPSFLGFLVIGVMLGPYALNILDHAFMGLTRELSTLAIIILLLRAGLGLSRDAMRKVGRPAVEMSFIPSVIEGVSVVFIAHYLLGISFIEAGMLGFILAAVSPAILVPRMLDLVHRGLGVAKGIPTLLLAGSAADDVVAITIFSAFLGIYTGGNINITWDLLGIPISLILGILAGLVTGAVILFAFRKWNFSNTEKLLITLATGIILNAFGEIMQGFIPVAGLVGVMVMGFLILDKNPKVGQSLSNKYSKLWMLSEIIVFVLLGAQLNLPLMLSVIGMGVIVVTLGLLFRFVGVYISLLGTDLTTEEKLFCMISYIPKANVQATIGAVPLAAGVASGELILAVTAISIIYTAPIGAILIKFFSDKLLTKDRDEDKPKEKIMVVH</sequence>
<keyword evidence="3 5" id="KW-1133">Transmembrane helix</keyword>
<feature type="transmembrane region" description="Helical" evidence="5">
    <location>
        <begin position="150"/>
        <end position="173"/>
    </location>
</feature>
<organism evidence="7 8">
    <name type="scientific">Candidatus Methanobinarius endosymbioticus</name>
    <dbReference type="NCBI Taxonomy" id="2006182"/>
    <lineage>
        <taxon>Archaea</taxon>
        <taxon>Methanobacteriati</taxon>
        <taxon>Methanobacteriota</taxon>
        <taxon>Methanomada group</taxon>
        <taxon>Methanobacteria</taxon>
        <taxon>Methanobacteriales</taxon>
        <taxon>Methanobacteriaceae</taxon>
        <taxon>Candidatus Methanobinarius</taxon>
    </lineage>
</organism>
<keyword evidence="8" id="KW-1185">Reference proteome</keyword>
<evidence type="ECO:0000256" key="3">
    <source>
        <dbReference type="ARBA" id="ARBA00022989"/>
    </source>
</evidence>
<dbReference type="Proteomes" id="UP000253099">
    <property type="component" value="Unassembled WGS sequence"/>
</dbReference>
<feature type="transmembrane region" description="Helical" evidence="5">
    <location>
        <begin position="185"/>
        <end position="209"/>
    </location>
</feature>
<keyword evidence="4 5" id="KW-0472">Membrane</keyword>
<proteinExistence type="predicted"/>
<gene>
    <name evidence="7" type="primary">nhaP2_4</name>
    <name evidence="7" type="ORF">ALNOE001_17060</name>
</gene>
<dbReference type="GO" id="GO:1902600">
    <property type="term" value="P:proton transmembrane transport"/>
    <property type="evidence" value="ECO:0007669"/>
    <property type="project" value="InterPro"/>
</dbReference>
<feature type="transmembrane region" description="Helical" evidence="5">
    <location>
        <begin position="27"/>
        <end position="44"/>
    </location>
</feature>
<dbReference type="InterPro" id="IPR038770">
    <property type="entry name" value="Na+/solute_symporter_sf"/>
</dbReference>
<comment type="subcellular location">
    <subcellularLocation>
        <location evidence="1">Membrane</location>
        <topology evidence="1">Multi-pass membrane protein</topology>
    </subcellularLocation>
</comment>
<reference evidence="7 8" key="1">
    <citation type="submission" date="2018-06" db="EMBL/GenBank/DDBJ databases">
        <title>Genomic insight into two independent archaeal endosymbiosis events.</title>
        <authorList>
            <person name="Lind A.E."/>
            <person name="Lewis W.H."/>
            <person name="Spang A."/>
            <person name="Guy L."/>
            <person name="Embley M.T."/>
            <person name="Ettema T.J.G."/>
        </authorList>
    </citation>
    <scope>NUCLEOTIDE SEQUENCE [LARGE SCALE GENOMIC DNA]</scope>
    <source>
        <strain evidence="7">NOE</strain>
    </source>
</reference>
<keyword evidence="2 5" id="KW-0812">Transmembrane</keyword>
<dbReference type="GO" id="GO:0016020">
    <property type="term" value="C:membrane"/>
    <property type="evidence" value="ECO:0007669"/>
    <property type="project" value="UniProtKB-SubCell"/>
</dbReference>
<feature type="transmembrane region" description="Helical" evidence="5">
    <location>
        <begin position="111"/>
        <end position="130"/>
    </location>
</feature>
<evidence type="ECO:0000313" key="8">
    <source>
        <dbReference type="Proteomes" id="UP000253099"/>
    </source>
</evidence>
<feature type="domain" description="Cation/H+ exchanger transmembrane" evidence="6">
    <location>
        <begin position="10"/>
        <end position="385"/>
    </location>
</feature>
<dbReference type="InterPro" id="IPR051843">
    <property type="entry name" value="CPA1_transporter"/>
</dbReference>
<dbReference type="PANTHER" id="PTHR31102">
    <property type="match status" value="1"/>
</dbReference>
<protein>
    <submittedName>
        <fullName evidence="7">K(+)/H(+) antiporter NhaP2</fullName>
    </submittedName>
</protein>
<dbReference type="PANTHER" id="PTHR31102:SF1">
    <property type="entry name" value="CATION_H+ EXCHANGER DOMAIN-CONTAINING PROTEIN"/>
    <property type="match status" value="1"/>
</dbReference>
<evidence type="ECO:0000256" key="1">
    <source>
        <dbReference type="ARBA" id="ARBA00004141"/>
    </source>
</evidence>
<evidence type="ECO:0000259" key="6">
    <source>
        <dbReference type="Pfam" id="PF00999"/>
    </source>
</evidence>
<feature type="transmembrane region" description="Helical" evidence="5">
    <location>
        <begin position="299"/>
        <end position="321"/>
    </location>
</feature>
<dbReference type="InterPro" id="IPR006153">
    <property type="entry name" value="Cation/H_exchanger_TM"/>
</dbReference>
<feature type="transmembrane region" description="Helical" evidence="5">
    <location>
        <begin position="84"/>
        <end position="105"/>
    </location>
</feature>
<feature type="transmembrane region" description="Helical" evidence="5">
    <location>
        <begin position="274"/>
        <end position="292"/>
    </location>
</feature>
<evidence type="ECO:0000256" key="2">
    <source>
        <dbReference type="ARBA" id="ARBA00022692"/>
    </source>
</evidence>
<feature type="transmembrane region" description="Helical" evidence="5">
    <location>
        <begin position="221"/>
        <end position="254"/>
    </location>
</feature>
<feature type="transmembrane region" description="Helical" evidence="5">
    <location>
        <begin position="56"/>
        <end position="72"/>
    </location>
</feature>
<accession>A0A366M8Y5</accession>
<dbReference type="Pfam" id="PF00999">
    <property type="entry name" value="Na_H_Exchanger"/>
    <property type="match status" value="1"/>
</dbReference>
<comment type="caution">
    <text evidence="7">The sequence shown here is derived from an EMBL/GenBank/DDBJ whole genome shotgun (WGS) entry which is preliminary data.</text>
</comment>
<evidence type="ECO:0000313" key="7">
    <source>
        <dbReference type="EMBL" id="RBQ22645.1"/>
    </source>
</evidence>
<dbReference type="Gene3D" id="1.20.1530.20">
    <property type="match status" value="1"/>
</dbReference>
<name>A0A366M8Y5_9EURY</name>
<evidence type="ECO:0000256" key="5">
    <source>
        <dbReference type="SAM" id="Phobius"/>
    </source>
</evidence>